<evidence type="ECO:0000256" key="5">
    <source>
        <dbReference type="ARBA" id="ARBA00023277"/>
    </source>
</evidence>
<dbReference type="NCBIfam" id="TIGR01662">
    <property type="entry name" value="HAD-SF-IIIA"/>
    <property type="match status" value="1"/>
</dbReference>
<feature type="site" description="Contributes to substrate recognition" evidence="9">
    <location>
        <position position="104"/>
    </location>
</feature>
<feature type="active site" description="Nucleophile" evidence="8">
    <location>
        <position position="11"/>
    </location>
</feature>
<dbReference type="EC" id="3.1.3.-" evidence="7"/>
<feature type="binding site" evidence="10">
    <location>
        <position position="92"/>
    </location>
    <ligand>
        <name>Zn(2+)</name>
        <dbReference type="ChEBI" id="CHEBI:29105"/>
    </ligand>
</feature>
<sequence>MKTRAVFFDRDGVINNNANHYYVFRPADLELNPDIGECIHKINEAGYKVIVISNQGGISKGIYDSIDVETVHAEIQRQLQHYNAKIDDFFYCPHHDKIEQCLCRKPNTLLIEKAAAVHNIDLASSFLIGDSHRDIETGERAGIKSFKLEANTSALKVVSQIPDVN</sequence>
<dbReference type="KEGG" id="blq:L21SP5_01027"/>
<dbReference type="Proteomes" id="UP000064893">
    <property type="component" value="Chromosome"/>
</dbReference>
<organism evidence="11 12">
    <name type="scientific">Salinivirga cyanobacteriivorans</name>
    <dbReference type="NCBI Taxonomy" id="1307839"/>
    <lineage>
        <taxon>Bacteria</taxon>
        <taxon>Pseudomonadati</taxon>
        <taxon>Bacteroidota</taxon>
        <taxon>Bacteroidia</taxon>
        <taxon>Bacteroidales</taxon>
        <taxon>Salinivirgaceae</taxon>
        <taxon>Salinivirga</taxon>
    </lineage>
</organism>
<keyword evidence="3 10" id="KW-0479">Metal-binding</keyword>
<dbReference type="GO" id="GO:0016791">
    <property type="term" value="F:phosphatase activity"/>
    <property type="evidence" value="ECO:0007669"/>
    <property type="project" value="InterPro"/>
</dbReference>
<feature type="binding site" evidence="10">
    <location>
        <position position="130"/>
    </location>
    <ligand>
        <name>Mg(2+)</name>
        <dbReference type="ChEBI" id="CHEBI:18420"/>
    </ligand>
</feature>
<dbReference type="CDD" id="cd07503">
    <property type="entry name" value="HAD_HisB-N"/>
    <property type="match status" value="1"/>
</dbReference>
<evidence type="ECO:0000256" key="9">
    <source>
        <dbReference type="PIRSR" id="PIRSR004682-3"/>
    </source>
</evidence>
<dbReference type="AlphaFoldDB" id="A0A0S2HXC3"/>
<evidence type="ECO:0000256" key="8">
    <source>
        <dbReference type="PIRSR" id="PIRSR004682-1"/>
    </source>
</evidence>
<feature type="binding site" evidence="10">
    <location>
        <position position="101"/>
    </location>
    <ligand>
        <name>Zn(2+)</name>
        <dbReference type="ChEBI" id="CHEBI:29105"/>
    </ligand>
</feature>
<keyword evidence="10" id="KW-0460">Magnesium</keyword>
<feature type="binding site" evidence="10">
    <location>
        <position position="11"/>
    </location>
    <ligand>
        <name>Mg(2+)</name>
        <dbReference type="ChEBI" id="CHEBI:18420"/>
    </ligand>
</feature>
<reference evidence="11 12" key="1">
    <citation type="submission" date="2015-11" db="EMBL/GenBank/DDBJ databases">
        <title>Description and complete genome sequence of a novel strain predominating in hypersaline microbial mats and representing a new family of the Bacteriodetes phylum.</title>
        <authorList>
            <person name="Spring S."/>
            <person name="Bunk B."/>
            <person name="Sproer C."/>
            <person name="Klenk H.-P."/>
        </authorList>
    </citation>
    <scope>NUCLEOTIDE SEQUENCE [LARGE SCALE GENOMIC DNA]</scope>
    <source>
        <strain evidence="11 12">L21-Spi-D4</strain>
    </source>
</reference>
<comment type="cofactor">
    <cofactor evidence="10">
        <name>Zn(2+)</name>
        <dbReference type="ChEBI" id="CHEBI:29105"/>
    </cofactor>
</comment>
<evidence type="ECO:0000256" key="1">
    <source>
        <dbReference type="ARBA" id="ARBA00004496"/>
    </source>
</evidence>
<dbReference type="EMBL" id="CP013118">
    <property type="protein sequence ID" value="ALO14694.1"/>
    <property type="molecule type" value="Genomic_DNA"/>
</dbReference>
<feature type="binding site" evidence="10">
    <location>
        <position position="94"/>
    </location>
    <ligand>
        <name>Zn(2+)</name>
        <dbReference type="ChEBI" id="CHEBI:29105"/>
    </ligand>
</feature>
<dbReference type="InterPro" id="IPR006549">
    <property type="entry name" value="HAD-SF_hydro_IIIA"/>
</dbReference>
<dbReference type="PANTHER" id="PTHR42891">
    <property type="entry name" value="D-GLYCERO-BETA-D-MANNO-HEPTOSE-1,7-BISPHOSPHATE 7-PHOSPHATASE"/>
    <property type="match status" value="1"/>
</dbReference>
<gene>
    <name evidence="11" type="primary">gmhB</name>
    <name evidence="11" type="ORF">L21SP5_01027</name>
</gene>
<dbReference type="InterPro" id="IPR036412">
    <property type="entry name" value="HAD-like_sf"/>
</dbReference>
<keyword evidence="2 7" id="KW-0963">Cytoplasm</keyword>
<dbReference type="Gene3D" id="3.40.50.1000">
    <property type="entry name" value="HAD superfamily/HAD-like"/>
    <property type="match status" value="1"/>
</dbReference>
<evidence type="ECO:0000256" key="6">
    <source>
        <dbReference type="ARBA" id="ARBA00031828"/>
    </source>
</evidence>
<dbReference type="PIRSF" id="PIRSF004682">
    <property type="entry name" value="GmhB"/>
    <property type="match status" value="1"/>
</dbReference>
<comment type="subcellular location">
    <subcellularLocation>
        <location evidence="1 7">Cytoplasm</location>
    </subcellularLocation>
</comment>
<evidence type="ECO:0000313" key="12">
    <source>
        <dbReference type="Proteomes" id="UP000064893"/>
    </source>
</evidence>
<keyword evidence="4 7" id="KW-0378">Hydrolase</keyword>
<dbReference type="STRING" id="1307839.L21SP5_01027"/>
<dbReference type="GO" id="GO:0005737">
    <property type="term" value="C:cytoplasm"/>
    <property type="evidence" value="ECO:0007669"/>
    <property type="project" value="UniProtKB-SubCell"/>
</dbReference>
<dbReference type="NCBIfam" id="TIGR01656">
    <property type="entry name" value="Histidinol-ppas"/>
    <property type="match status" value="1"/>
</dbReference>
<comment type="similarity">
    <text evidence="7">Belongs to the gmhB family.</text>
</comment>
<keyword evidence="12" id="KW-1185">Reference proteome</keyword>
<dbReference type="InterPro" id="IPR006543">
    <property type="entry name" value="Histidinol-phos"/>
</dbReference>
<dbReference type="InterPro" id="IPR004446">
    <property type="entry name" value="Heptose_bisP_phosphatase"/>
</dbReference>
<evidence type="ECO:0000256" key="2">
    <source>
        <dbReference type="ARBA" id="ARBA00022490"/>
    </source>
</evidence>
<feature type="binding site" evidence="10">
    <location>
        <position position="9"/>
    </location>
    <ligand>
        <name>Mg(2+)</name>
        <dbReference type="ChEBI" id="CHEBI:18420"/>
    </ligand>
</feature>
<feature type="binding site" evidence="10">
    <location>
        <position position="103"/>
    </location>
    <ligand>
        <name>Zn(2+)</name>
        <dbReference type="ChEBI" id="CHEBI:29105"/>
    </ligand>
</feature>
<feature type="site" description="Stabilizes the phosphoryl group" evidence="9">
    <location>
        <position position="53"/>
    </location>
</feature>
<evidence type="ECO:0000256" key="4">
    <source>
        <dbReference type="ARBA" id="ARBA00022801"/>
    </source>
</evidence>
<proteinExistence type="inferred from homology"/>
<keyword evidence="10" id="KW-0862">Zinc</keyword>
<dbReference type="GO" id="GO:0046872">
    <property type="term" value="F:metal ion binding"/>
    <property type="evidence" value="ECO:0007669"/>
    <property type="project" value="UniProtKB-KW"/>
</dbReference>
<accession>A0A0S2HXC3</accession>
<dbReference type="InterPro" id="IPR023214">
    <property type="entry name" value="HAD_sf"/>
</dbReference>
<comment type="cofactor">
    <cofactor evidence="10">
        <name>Mg(2+)</name>
        <dbReference type="ChEBI" id="CHEBI:18420"/>
    </cofactor>
</comment>
<evidence type="ECO:0000256" key="3">
    <source>
        <dbReference type="ARBA" id="ARBA00022723"/>
    </source>
</evidence>
<dbReference type="RefSeq" id="WP_057952214.1">
    <property type="nucleotide sequence ID" value="NZ_CP013118.1"/>
</dbReference>
<name>A0A0S2HXC3_9BACT</name>
<keyword evidence="5 7" id="KW-0119">Carbohydrate metabolism</keyword>
<feature type="active site" description="Nucleophile" evidence="8">
    <location>
        <position position="9"/>
    </location>
</feature>
<evidence type="ECO:0000313" key="11">
    <source>
        <dbReference type="EMBL" id="ALO14694.1"/>
    </source>
</evidence>
<dbReference type="GO" id="GO:0005975">
    <property type="term" value="P:carbohydrate metabolic process"/>
    <property type="evidence" value="ECO:0007669"/>
    <property type="project" value="InterPro"/>
</dbReference>
<dbReference type="PANTHER" id="PTHR42891:SF1">
    <property type="entry name" value="D-GLYCERO-BETA-D-MANNO-HEPTOSE-1,7-BISPHOSPHATE 7-PHOSPHATASE"/>
    <property type="match status" value="1"/>
</dbReference>
<dbReference type="Pfam" id="PF13242">
    <property type="entry name" value="Hydrolase_like"/>
    <property type="match status" value="1"/>
</dbReference>
<evidence type="ECO:0000256" key="7">
    <source>
        <dbReference type="PIRNR" id="PIRNR004682"/>
    </source>
</evidence>
<dbReference type="SUPFAM" id="SSF56784">
    <property type="entry name" value="HAD-like"/>
    <property type="match status" value="1"/>
</dbReference>
<protein>
    <recommendedName>
        <fullName evidence="6 7">D,D-heptose 1,7-bisphosphate phosphatase</fullName>
        <ecNumber evidence="7">3.1.3.-</ecNumber>
    </recommendedName>
</protein>
<evidence type="ECO:0000256" key="10">
    <source>
        <dbReference type="PIRSR" id="PIRSR004682-4"/>
    </source>
</evidence>
<feature type="site" description="Stabilizes the phosphoryl group" evidence="9">
    <location>
        <position position="105"/>
    </location>
</feature>
<dbReference type="OrthoDB" id="9803871at2"/>